<dbReference type="InterPro" id="IPR016181">
    <property type="entry name" value="Acyl_CoA_acyltransferase"/>
</dbReference>
<dbReference type="Gene3D" id="3.40.630.30">
    <property type="match status" value="1"/>
</dbReference>
<accession>A0A1R1YNA7</accession>
<evidence type="ECO:0000313" key="3">
    <source>
        <dbReference type="Proteomes" id="UP000187429"/>
    </source>
</evidence>
<dbReference type="OrthoDB" id="64477at2759"/>
<organism evidence="2 3">
    <name type="scientific">Smittium culicis</name>
    <dbReference type="NCBI Taxonomy" id="133412"/>
    <lineage>
        <taxon>Eukaryota</taxon>
        <taxon>Fungi</taxon>
        <taxon>Fungi incertae sedis</taxon>
        <taxon>Zoopagomycota</taxon>
        <taxon>Kickxellomycotina</taxon>
        <taxon>Harpellomycetes</taxon>
        <taxon>Harpellales</taxon>
        <taxon>Legeriomycetaceae</taxon>
        <taxon>Smittium</taxon>
    </lineage>
</organism>
<dbReference type="InterPro" id="IPR000182">
    <property type="entry name" value="GNAT_dom"/>
</dbReference>
<dbReference type="GO" id="GO:0016747">
    <property type="term" value="F:acyltransferase activity, transferring groups other than amino-acyl groups"/>
    <property type="evidence" value="ECO:0007669"/>
    <property type="project" value="InterPro"/>
</dbReference>
<reference evidence="3" key="1">
    <citation type="submission" date="2017-01" db="EMBL/GenBank/DDBJ databases">
        <authorList>
            <person name="Wang Y."/>
            <person name="White M."/>
            <person name="Kvist S."/>
            <person name="Moncalvo J.-M."/>
        </authorList>
    </citation>
    <scope>NUCLEOTIDE SEQUENCE [LARGE SCALE GENOMIC DNA]</scope>
    <source>
        <strain evidence="3">ID-206-W2</strain>
    </source>
</reference>
<protein>
    <recommendedName>
        <fullName evidence="1">N-acetyltransferase domain-containing protein</fullName>
    </recommendedName>
</protein>
<keyword evidence="3" id="KW-1185">Reference proteome</keyword>
<dbReference type="EMBL" id="LSSM01000607">
    <property type="protein sequence ID" value="OMJ28399.1"/>
    <property type="molecule type" value="Genomic_DNA"/>
</dbReference>
<dbReference type="PANTHER" id="PTHR43610">
    <property type="entry name" value="BLL6696 PROTEIN"/>
    <property type="match status" value="1"/>
</dbReference>
<dbReference type="SUPFAM" id="SSF55729">
    <property type="entry name" value="Acyl-CoA N-acyltransferases (Nat)"/>
    <property type="match status" value="1"/>
</dbReference>
<feature type="domain" description="N-acetyltransferase" evidence="1">
    <location>
        <begin position="106"/>
        <end position="200"/>
    </location>
</feature>
<dbReference type="AlphaFoldDB" id="A0A1R1YNA7"/>
<comment type="caution">
    <text evidence="2">The sequence shown here is derived from an EMBL/GenBank/DDBJ whole genome shotgun (WGS) entry which is preliminary data.</text>
</comment>
<name>A0A1R1YNA7_9FUNG</name>
<proteinExistence type="predicted"/>
<evidence type="ECO:0000259" key="1">
    <source>
        <dbReference type="Pfam" id="PF13302"/>
    </source>
</evidence>
<dbReference type="Proteomes" id="UP000187429">
    <property type="component" value="Unassembled WGS sequence"/>
</dbReference>
<dbReference type="PANTHER" id="PTHR43610:SF1">
    <property type="entry name" value="N-ACETYLTRANSFERASE DOMAIN-CONTAINING PROTEIN"/>
    <property type="match status" value="1"/>
</dbReference>
<sequence>MINTPIPETRFPSELVIECNKVVLIPYTHEHDEAVRRFMSCPITMQNLLFMSKRPVGWTLEEIQKRRMTRYEDQALGQRLDFIIAIKDKVLNTFKAKDTANSKQDQFETFDKLTWTQDFQVKSLQNSSYVVAGICGFNYADFSSGKTEAGIIVDKAFWNYGVGTDALMHLMKYAFEQLKLHKVIFATDSNNAQMRGWLEKVCPGSYSYTEKDSVYFDGKFSDYCFYTIYETDWFDCVSNFLK</sequence>
<gene>
    <name evidence="2" type="ORF">AYI69_g2127</name>
</gene>
<evidence type="ECO:0000313" key="2">
    <source>
        <dbReference type="EMBL" id="OMJ28399.1"/>
    </source>
</evidence>
<dbReference type="Pfam" id="PF13302">
    <property type="entry name" value="Acetyltransf_3"/>
    <property type="match status" value="1"/>
</dbReference>